<reference evidence="7" key="1">
    <citation type="submission" date="2020-04" db="EMBL/GenBank/DDBJ databases">
        <title>Deep metagenomics examines the oral microbiome during advanced dental caries in children, revealing novel taxa and co-occurrences with host molecules.</title>
        <authorList>
            <person name="Baker J.L."/>
            <person name="Morton J.T."/>
            <person name="Dinis M."/>
            <person name="Alvarez R."/>
            <person name="Tran N.C."/>
            <person name="Knight R."/>
            <person name="Edlund A."/>
        </authorList>
    </citation>
    <scope>NUCLEOTIDE SEQUENCE</scope>
    <source>
        <strain evidence="7">JCVI_32_bin.24</strain>
    </source>
</reference>
<dbReference type="GO" id="GO:0003700">
    <property type="term" value="F:DNA-binding transcription factor activity"/>
    <property type="evidence" value="ECO:0007669"/>
    <property type="project" value="TreeGrafter"/>
</dbReference>
<dbReference type="InterPro" id="IPR013572">
    <property type="entry name" value="Tscrpt_reg_MAATS_C"/>
</dbReference>
<accession>A0A930BSR1</accession>
<dbReference type="InterPro" id="IPR036271">
    <property type="entry name" value="Tet_transcr_reg_TetR-rel_C_sf"/>
</dbReference>
<evidence type="ECO:0000256" key="4">
    <source>
        <dbReference type="ARBA" id="ARBA00023163"/>
    </source>
</evidence>
<dbReference type="PROSITE" id="PS01081">
    <property type="entry name" value="HTH_TETR_1"/>
    <property type="match status" value="1"/>
</dbReference>
<sequence>MVRKTKEEAEQTRKELIQAARRVFHQCGVSRSTLEKIAKAAGVTRGAVYWHFKDKAALFFAMREDVFVPMVERTDALLFSEQFTNPLDAIEASIKEFFRVLEDCSVVREVFEIMISRCEYVDEFASVQEDVARPAQTFLAKIEGVYQQAAAKGMLRPGLSPLDAARDTWAFTSGVLHLMLACQKGSDLPQRIPDMISAHMAMRRCVAP</sequence>
<evidence type="ECO:0000256" key="2">
    <source>
        <dbReference type="ARBA" id="ARBA00023015"/>
    </source>
</evidence>
<dbReference type="PROSITE" id="PS50977">
    <property type="entry name" value="HTH_TETR_2"/>
    <property type="match status" value="1"/>
</dbReference>
<keyword evidence="2" id="KW-0805">Transcription regulation</keyword>
<evidence type="ECO:0000256" key="5">
    <source>
        <dbReference type="PROSITE-ProRule" id="PRU00335"/>
    </source>
</evidence>
<proteinExistence type="predicted"/>
<feature type="DNA-binding region" description="H-T-H motif" evidence="5">
    <location>
        <begin position="33"/>
        <end position="52"/>
    </location>
</feature>
<dbReference type="Pfam" id="PF00440">
    <property type="entry name" value="TetR_N"/>
    <property type="match status" value="1"/>
</dbReference>
<dbReference type="PANTHER" id="PTHR30055">
    <property type="entry name" value="HTH-TYPE TRANSCRIPTIONAL REGULATOR RUTR"/>
    <property type="match status" value="1"/>
</dbReference>
<dbReference type="EMBL" id="JABZMI010000158">
    <property type="protein sequence ID" value="MBF1165142.1"/>
    <property type="molecule type" value="Genomic_DNA"/>
</dbReference>
<feature type="domain" description="HTH tetR-type" evidence="6">
    <location>
        <begin position="10"/>
        <end position="70"/>
    </location>
</feature>
<organism evidence="7 8">
    <name type="scientific">Dechloromonas agitata</name>
    <dbReference type="NCBI Taxonomy" id="73030"/>
    <lineage>
        <taxon>Bacteria</taxon>
        <taxon>Pseudomonadati</taxon>
        <taxon>Pseudomonadota</taxon>
        <taxon>Betaproteobacteria</taxon>
        <taxon>Rhodocyclales</taxon>
        <taxon>Azonexaceae</taxon>
        <taxon>Dechloromonas</taxon>
    </lineage>
</organism>
<name>A0A930BSR1_9RHOO</name>
<keyword evidence="1" id="KW-0678">Repressor</keyword>
<dbReference type="AlphaFoldDB" id="A0A930BSR1"/>
<dbReference type="InterPro" id="IPR009057">
    <property type="entry name" value="Homeodomain-like_sf"/>
</dbReference>
<evidence type="ECO:0000313" key="7">
    <source>
        <dbReference type="EMBL" id="MBF1165142.1"/>
    </source>
</evidence>
<dbReference type="InterPro" id="IPR050109">
    <property type="entry name" value="HTH-type_TetR-like_transc_reg"/>
</dbReference>
<dbReference type="InterPro" id="IPR001647">
    <property type="entry name" value="HTH_TetR"/>
</dbReference>
<evidence type="ECO:0000313" key="8">
    <source>
        <dbReference type="Proteomes" id="UP000718593"/>
    </source>
</evidence>
<dbReference type="SUPFAM" id="SSF48498">
    <property type="entry name" value="Tetracyclin repressor-like, C-terminal domain"/>
    <property type="match status" value="1"/>
</dbReference>
<dbReference type="Proteomes" id="UP000718593">
    <property type="component" value="Unassembled WGS sequence"/>
</dbReference>
<dbReference type="InterPro" id="IPR023772">
    <property type="entry name" value="DNA-bd_HTH_TetR-type_CS"/>
</dbReference>
<keyword evidence="3 5" id="KW-0238">DNA-binding</keyword>
<evidence type="ECO:0000256" key="1">
    <source>
        <dbReference type="ARBA" id="ARBA00022491"/>
    </source>
</evidence>
<protein>
    <submittedName>
        <fullName evidence="7">TetR family transcriptional regulator</fullName>
    </submittedName>
</protein>
<dbReference type="SUPFAM" id="SSF46689">
    <property type="entry name" value="Homeodomain-like"/>
    <property type="match status" value="1"/>
</dbReference>
<comment type="caution">
    <text evidence="7">The sequence shown here is derived from an EMBL/GenBank/DDBJ whole genome shotgun (WGS) entry which is preliminary data.</text>
</comment>
<dbReference type="Gene3D" id="1.10.357.10">
    <property type="entry name" value="Tetracycline Repressor, domain 2"/>
    <property type="match status" value="1"/>
</dbReference>
<dbReference type="RefSeq" id="WP_027458170.1">
    <property type="nucleotide sequence ID" value="NZ_JARBJQ010000005.1"/>
</dbReference>
<gene>
    <name evidence="7" type="ORF">HXL68_08880</name>
</gene>
<evidence type="ECO:0000259" key="6">
    <source>
        <dbReference type="PROSITE" id="PS50977"/>
    </source>
</evidence>
<dbReference type="PANTHER" id="PTHR30055:SF240">
    <property type="entry name" value="HTH-TYPE TRANSCRIPTIONAL REGULATOR ACRR"/>
    <property type="match status" value="1"/>
</dbReference>
<evidence type="ECO:0000256" key="3">
    <source>
        <dbReference type="ARBA" id="ARBA00023125"/>
    </source>
</evidence>
<dbReference type="GO" id="GO:0000976">
    <property type="term" value="F:transcription cis-regulatory region binding"/>
    <property type="evidence" value="ECO:0007669"/>
    <property type="project" value="TreeGrafter"/>
</dbReference>
<keyword evidence="4" id="KW-0804">Transcription</keyword>
<dbReference type="PRINTS" id="PR00455">
    <property type="entry name" value="HTHTETR"/>
</dbReference>
<dbReference type="Pfam" id="PF08361">
    <property type="entry name" value="TetR_C_2"/>
    <property type="match status" value="1"/>
</dbReference>